<name>A0A372LGX2_9BACI</name>
<feature type="domain" description="Luciferase-like" evidence="2">
    <location>
        <begin position="14"/>
        <end position="311"/>
    </location>
</feature>
<sequence length="348" mass="37814">MASESNQKQLSDIKFSVLDLSPIVVGGTASESLKNTLDLAQHVEKWGYTRYWLAEHHNMTGIASSATSVVIGHVAGGTSKIRVGSGGIMLPNHAPLVIAEQFGTLESLFPGRIDLGLGRAPGTDQLTAYALRRDKMSNGEDFPEQVEELRAYFNPSLAGGSRHVRAVPGEGLNIPIWLLGSSGFSAQMAGQLGLPFSFASHFSPKNTLGALRLYRTSFKPSDVLDKPYAMVGVNVIAAETDEKAKRLATSMQQQFLALIRNNPGQLKPPVDNMDEIWTPYEMAALEQQLGSSIIGGPETVKEKLQAFLDETQADEMIVNAQIFDHYDRLRSYEIVSDITGINPASNPL</sequence>
<reference evidence="3 4" key="1">
    <citation type="submission" date="2018-08" db="EMBL/GenBank/DDBJ databases">
        <title>Bacillus chawlae sp. nov., Bacillus glennii sp. nov., and Bacillus saganii sp. nov. Isolated from the Vehicle Assembly Building at Kennedy Space Center where the Viking Spacecraft were Assembled.</title>
        <authorList>
            <person name="Seuylemezian A."/>
            <person name="Vaishampayan P."/>
        </authorList>
    </citation>
    <scope>NUCLEOTIDE SEQUENCE [LARGE SCALE GENOMIC DNA]</scope>
    <source>
        <strain evidence="3 4">V44-8</strain>
    </source>
</reference>
<evidence type="ECO:0000313" key="4">
    <source>
        <dbReference type="Proteomes" id="UP000262939"/>
    </source>
</evidence>
<dbReference type="Gene3D" id="3.20.20.30">
    <property type="entry name" value="Luciferase-like domain"/>
    <property type="match status" value="1"/>
</dbReference>
<proteinExistence type="predicted"/>
<keyword evidence="4" id="KW-1185">Reference proteome</keyword>
<dbReference type="NCBIfam" id="TIGR03558">
    <property type="entry name" value="oxido_grp_1"/>
    <property type="match status" value="1"/>
</dbReference>
<dbReference type="Pfam" id="PF00296">
    <property type="entry name" value="Bac_luciferase"/>
    <property type="match status" value="1"/>
</dbReference>
<dbReference type="PANTHER" id="PTHR30137">
    <property type="entry name" value="LUCIFERASE-LIKE MONOOXYGENASE"/>
    <property type="match status" value="1"/>
</dbReference>
<dbReference type="SUPFAM" id="SSF51679">
    <property type="entry name" value="Bacterial luciferase-like"/>
    <property type="match status" value="1"/>
</dbReference>
<comment type="caution">
    <text evidence="3">The sequence shown here is derived from an EMBL/GenBank/DDBJ whole genome shotgun (WGS) entry which is preliminary data.</text>
</comment>
<dbReference type="OrthoDB" id="9780518at2"/>
<evidence type="ECO:0000313" key="3">
    <source>
        <dbReference type="EMBL" id="RFU64866.1"/>
    </source>
</evidence>
<dbReference type="PANTHER" id="PTHR30137:SF6">
    <property type="entry name" value="LUCIFERASE-LIKE MONOOXYGENASE"/>
    <property type="match status" value="1"/>
</dbReference>
<dbReference type="InterPro" id="IPR019949">
    <property type="entry name" value="CmoO-like"/>
</dbReference>
<dbReference type="InterPro" id="IPR050766">
    <property type="entry name" value="Bact_Lucif_Oxidored"/>
</dbReference>
<dbReference type="Proteomes" id="UP000262939">
    <property type="component" value="Unassembled WGS sequence"/>
</dbReference>
<dbReference type="InterPro" id="IPR011251">
    <property type="entry name" value="Luciferase-like_dom"/>
</dbReference>
<dbReference type="AlphaFoldDB" id="A0A372LGX2"/>
<evidence type="ECO:0000259" key="2">
    <source>
        <dbReference type="Pfam" id="PF00296"/>
    </source>
</evidence>
<dbReference type="GO" id="GO:0005829">
    <property type="term" value="C:cytosol"/>
    <property type="evidence" value="ECO:0007669"/>
    <property type="project" value="TreeGrafter"/>
</dbReference>
<dbReference type="FunFam" id="3.20.20.30:FF:000002">
    <property type="entry name" value="LLM class flavin-dependent oxidoreductase"/>
    <property type="match status" value="1"/>
</dbReference>
<dbReference type="InterPro" id="IPR036661">
    <property type="entry name" value="Luciferase-like_sf"/>
</dbReference>
<dbReference type="RefSeq" id="WP_117321042.1">
    <property type="nucleotide sequence ID" value="NZ_QVTD01000003.1"/>
</dbReference>
<dbReference type="CDD" id="cd00347">
    <property type="entry name" value="Flavin_utilizing_monoxygenases"/>
    <property type="match status" value="1"/>
</dbReference>
<comment type="similarity">
    <text evidence="1">To bacterial alkanal monooxygenase alpha and beta chains.</text>
</comment>
<dbReference type="EMBL" id="QVTD01000003">
    <property type="protein sequence ID" value="RFU64866.1"/>
    <property type="molecule type" value="Genomic_DNA"/>
</dbReference>
<organism evidence="3 4">
    <name type="scientific">Peribacillus glennii</name>
    <dbReference type="NCBI Taxonomy" id="2303991"/>
    <lineage>
        <taxon>Bacteria</taxon>
        <taxon>Bacillati</taxon>
        <taxon>Bacillota</taxon>
        <taxon>Bacilli</taxon>
        <taxon>Bacillales</taxon>
        <taxon>Bacillaceae</taxon>
        <taxon>Peribacillus</taxon>
    </lineage>
</organism>
<evidence type="ECO:0000256" key="1">
    <source>
        <dbReference type="ARBA" id="ARBA00007789"/>
    </source>
</evidence>
<accession>A0A372LGX2</accession>
<gene>
    <name evidence="3" type="ORF">D0466_02795</name>
</gene>
<dbReference type="GO" id="GO:0016705">
    <property type="term" value="F:oxidoreductase activity, acting on paired donors, with incorporation or reduction of molecular oxygen"/>
    <property type="evidence" value="ECO:0007669"/>
    <property type="project" value="InterPro"/>
</dbReference>
<protein>
    <submittedName>
        <fullName evidence="3">LLM class flavin-dependent oxidoreductase</fullName>
    </submittedName>
</protein>